<proteinExistence type="predicted"/>
<evidence type="ECO:0000313" key="2">
    <source>
        <dbReference type="Proteomes" id="UP001500928"/>
    </source>
</evidence>
<evidence type="ECO:0000313" key="1">
    <source>
        <dbReference type="EMBL" id="GAA4778387.1"/>
    </source>
</evidence>
<protein>
    <submittedName>
        <fullName evidence="1">Uncharacterized protein</fullName>
    </submittedName>
</protein>
<organism evidence="1 2">
    <name type="scientific">Actinomycetospora chlora</name>
    <dbReference type="NCBI Taxonomy" id="663608"/>
    <lineage>
        <taxon>Bacteria</taxon>
        <taxon>Bacillati</taxon>
        <taxon>Actinomycetota</taxon>
        <taxon>Actinomycetes</taxon>
        <taxon>Pseudonocardiales</taxon>
        <taxon>Pseudonocardiaceae</taxon>
        <taxon>Actinomycetospora</taxon>
    </lineage>
</organism>
<accession>A0ABP9ACC9</accession>
<keyword evidence="2" id="KW-1185">Reference proteome</keyword>
<dbReference type="EMBL" id="BAABHO010000005">
    <property type="protein sequence ID" value="GAA4778387.1"/>
    <property type="molecule type" value="Genomic_DNA"/>
</dbReference>
<sequence>MRRAAFPPDEVVMAPGGGPLPLTSPARTIVEVARRLSTVDAVVVADALCRRAGVGPADVVALADRHRGERGMARVRAAAALIDPRSDTPRRTRVRIGVRLARLAPPQAAVLVRAPGTGEVLGALDLAWPDRRAGALVDRHPEIAWYCAEALGARGWDVVCLGGQGADTVEHVVSRVAALLARVARREWRDVPDLRGRVPRRPAAPRTYPAAGAPAVAGARSTVRRMGDVDHTRAS</sequence>
<gene>
    <name evidence="1" type="ORF">GCM10023200_09190</name>
</gene>
<reference evidence="2" key="1">
    <citation type="journal article" date="2019" name="Int. J. Syst. Evol. Microbiol.">
        <title>The Global Catalogue of Microorganisms (GCM) 10K type strain sequencing project: providing services to taxonomists for standard genome sequencing and annotation.</title>
        <authorList>
            <consortium name="The Broad Institute Genomics Platform"/>
            <consortium name="The Broad Institute Genome Sequencing Center for Infectious Disease"/>
            <person name="Wu L."/>
            <person name="Ma J."/>
        </authorList>
    </citation>
    <scope>NUCLEOTIDE SEQUENCE [LARGE SCALE GENOMIC DNA]</scope>
    <source>
        <strain evidence="2">JCM 17979</strain>
    </source>
</reference>
<comment type="caution">
    <text evidence="1">The sequence shown here is derived from an EMBL/GenBank/DDBJ whole genome shotgun (WGS) entry which is preliminary data.</text>
</comment>
<name>A0ABP9ACC9_9PSEU</name>
<dbReference type="Proteomes" id="UP001500928">
    <property type="component" value="Unassembled WGS sequence"/>
</dbReference>